<dbReference type="SUPFAM" id="SSF53383">
    <property type="entry name" value="PLP-dependent transferases"/>
    <property type="match status" value="1"/>
</dbReference>
<evidence type="ECO:0000259" key="3">
    <source>
        <dbReference type="Pfam" id="PF00266"/>
    </source>
</evidence>
<keyword evidence="5" id="KW-1185">Reference proteome</keyword>
<reference evidence="4" key="1">
    <citation type="submission" date="2022-04" db="EMBL/GenBank/DDBJ databases">
        <authorList>
            <person name="Criscuolo A."/>
        </authorList>
    </citation>
    <scope>NUCLEOTIDE SEQUENCE</scope>
    <source>
        <strain evidence="4">CIP111895</strain>
    </source>
</reference>
<dbReference type="Pfam" id="PF00266">
    <property type="entry name" value="Aminotran_5"/>
    <property type="match status" value="1"/>
</dbReference>
<evidence type="ECO:0000313" key="4">
    <source>
        <dbReference type="EMBL" id="CAH2716965.1"/>
    </source>
</evidence>
<evidence type="ECO:0000256" key="1">
    <source>
        <dbReference type="ARBA" id="ARBA00001933"/>
    </source>
</evidence>
<dbReference type="InterPro" id="IPR015424">
    <property type="entry name" value="PyrdxlP-dep_Trfase"/>
</dbReference>
<dbReference type="PANTHER" id="PTHR11601:SF50">
    <property type="entry name" value="CYSTEINE DESULFURASE ISCS 2-RELATED"/>
    <property type="match status" value="1"/>
</dbReference>
<comment type="cofactor">
    <cofactor evidence="1">
        <name>pyridoxal 5'-phosphate</name>
        <dbReference type="ChEBI" id="CHEBI:597326"/>
    </cofactor>
</comment>
<keyword evidence="4" id="KW-0808">Transferase</keyword>
<dbReference type="GO" id="GO:0031071">
    <property type="term" value="F:cysteine desulfurase activity"/>
    <property type="evidence" value="ECO:0007669"/>
    <property type="project" value="UniProtKB-EC"/>
</dbReference>
<dbReference type="Gene3D" id="3.90.1150.10">
    <property type="entry name" value="Aspartate Aminotransferase, domain 1"/>
    <property type="match status" value="1"/>
</dbReference>
<proteinExistence type="predicted"/>
<comment type="caution">
    <text evidence="4">The sequence shown here is derived from an EMBL/GenBank/DDBJ whole genome shotgun (WGS) entry which is preliminary data.</text>
</comment>
<dbReference type="PANTHER" id="PTHR11601">
    <property type="entry name" value="CYSTEINE DESULFURYLASE FAMILY MEMBER"/>
    <property type="match status" value="1"/>
</dbReference>
<evidence type="ECO:0000313" key="5">
    <source>
        <dbReference type="Proteomes" id="UP000838308"/>
    </source>
</evidence>
<keyword evidence="2" id="KW-0663">Pyridoxal phosphate</keyword>
<gene>
    <name evidence="4" type="primary">iscS_2</name>
    <name evidence="4" type="ORF">BACCIP111895_04153</name>
</gene>
<dbReference type="InterPro" id="IPR000192">
    <property type="entry name" value="Aminotrans_V_dom"/>
</dbReference>
<protein>
    <submittedName>
        <fullName evidence="4">Cysteine desulfurase IscS</fullName>
        <ecNumber evidence="4">2.8.1.7</ecNumber>
    </submittedName>
</protein>
<dbReference type="RefSeq" id="WP_248737202.1">
    <property type="nucleotide sequence ID" value="NZ_CALBWS010000036.1"/>
</dbReference>
<organism evidence="4 5">
    <name type="scientific">Neobacillus rhizosphaerae</name>
    <dbReference type="NCBI Taxonomy" id="2880965"/>
    <lineage>
        <taxon>Bacteria</taxon>
        <taxon>Bacillati</taxon>
        <taxon>Bacillota</taxon>
        <taxon>Bacilli</taxon>
        <taxon>Bacillales</taxon>
        <taxon>Bacillaceae</taxon>
        <taxon>Neobacillus</taxon>
    </lineage>
</organism>
<dbReference type="InterPro" id="IPR016454">
    <property type="entry name" value="Cysteine_dSase"/>
</dbReference>
<dbReference type="InterPro" id="IPR015422">
    <property type="entry name" value="PyrdxlP-dep_Trfase_small"/>
</dbReference>
<feature type="domain" description="Aminotransferase class V" evidence="3">
    <location>
        <begin position="2"/>
        <end position="360"/>
    </location>
</feature>
<dbReference type="PIRSF" id="PIRSF005572">
    <property type="entry name" value="NifS"/>
    <property type="match status" value="1"/>
</dbReference>
<evidence type="ECO:0000256" key="2">
    <source>
        <dbReference type="ARBA" id="ARBA00022898"/>
    </source>
</evidence>
<dbReference type="InterPro" id="IPR015421">
    <property type="entry name" value="PyrdxlP-dep_Trfase_major"/>
</dbReference>
<dbReference type="Gene3D" id="3.40.640.10">
    <property type="entry name" value="Type I PLP-dependent aspartate aminotransferase-like (Major domain)"/>
    <property type="match status" value="1"/>
</dbReference>
<accession>A0ABM9EWA8</accession>
<dbReference type="NCBIfam" id="NF002806">
    <property type="entry name" value="PRK02948.1"/>
    <property type="match status" value="1"/>
</dbReference>
<name>A0ABM9EWA8_9BACI</name>
<dbReference type="EC" id="2.8.1.7" evidence="4"/>
<dbReference type="EMBL" id="CALBWS010000036">
    <property type="protein sequence ID" value="CAH2716965.1"/>
    <property type="molecule type" value="Genomic_DNA"/>
</dbReference>
<sequence length="380" mass="41542">MIYFDNSATTKPYKEVIDSFVTVSSEYFGNPSSLHSIGGQAEKLLLQAREQVAKLLTVKPSEIYFTSGGTEGNNLAIKGAASLNGNRGRHLITTSVEHPSVRAAMEQLEQKGFEVTYLPVDKQGKVCVADIEKAIRKDTIFISIMHVNNEVGTVQPIEEIGQMLKKHPTILFHVDAVQSVGKIPLSIHENRIDFCSISGHKFHGLKGTGALFIREGARLAPLFSGGSQERKIRSGTENVAGAVAMAKALRMTIEKRAAGIERMKKIQSMLRTGLNRIEGIRVNTPTENAAPHILNFSLCELKSEVFIHALEQQGIFVSTTSACSSKRKSPSKTLIEMGVPEALAESAVRISLSFNNTEEEAMTAIRAIEKAANQLRKVLE</sequence>
<dbReference type="Proteomes" id="UP000838308">
    <property type="component" value="Unassembled WGS sequence"/>
</dbReference>